<evidence type="ECO:0000256" key="1">
    <source>
        <dbReference type="ARBA" id="ARBA00001954"/>
    </source>
</evidence>
<organism evidence="7 8">
    <name type="scientific">Diaporthe eres</name>
    <name type="common">Phomopsis oblonga</name>
    <dbReference type="NCBI Taxonomy" id="83184"/>
    <lineage>
        <taxon>Eukaryota</taxon>
        <taxon>Fungi</taxon>
        <taxon>Dikarya</taxon>
        <taxon>Ascomycota</taxon>
        <taxon>Pezizomycotina</taxon>
        <taxon>Sordariomycetes</taxon>
        <taxon>Sordariomycetidae</taxon>
        <taxon>Diaporthales</taxon>
        <taxon>Diaporthaceae</taxon>
        <taxon>Diaporthe</taxon>
        <taxon>Diaporthe eres species complex</taxon>
    </lineage>
</organism>
<dbReference type="InterPro" id="IPR004294">
    <property type="entry name" value="Carotenoid_Oase"/>
</dbReference>
<dbReference type="EMBL" id="JAKNSF020000142">
    <property type="protein sequence ID" value="KAK7711749.1"/>
    <property type="molecule type" value="Genomic_DNA"/>
</dbReference>
<dbReference type="PANTHER" id="PTHR10543:SF89">
    <property type="entry name" value="CAROTENOID 9,10(9',10')-CLEAVAGE DIOXYGENASE 1"/>
    <property type="match status" value="1"/>
</dbReference>
<dbReference type="PANTHER" id="PTHR10543">
    <property type="entry name" value="BETA-CAROTENE DIOXYGENASE"/>
    <property type="match status" value="1"/>
</dbReference>
<keyword evidence="5" id="KW-0408">Iron</keyword>
<evidence type="ECO:0000256" key="6">
    <source>
        <dbReference type="SAM" id="MobiDB-lite"/>
    </source>
</evidence>
<protein>
    <submittedName>
        <fullName evidence="7">Uncharacterized protein</fullName>
    </submittedName>
</protein>
<keyword evidence="4" id="KW-0560">Oxidoreductase</keyword>
<evidence type="ECO:0000256" key="2">
    <source>
        <dbReference type="ARBA" id="ARBA00006787"/>
    </source>
</evidence>
<keyword evidence="3" id="KW-0479">Metal-binding</keyword>
<accession>A0ABR1NQW8</accession>
<evidence type="ECO:0000313" key="8">
    <source>
        <dbReference type="Proteomes" id="UP001430848"/>
    </source>
</evidence>
<evidence type="ECO:0000256" key="3">
    <source>
        <dbReference type="ARBA" id="ARBA00022723"/>
    </source>
</evidence>
<dbReference type="Proteomes" id="UP001430848">
    <property type="component" value="Unassembled WGS sequence"/>
</dbReference>
<gene>
    <name evidence="7" type="ORF">SLS63_012588</name>
</gene>
<comment type="similarity">
    <text evidence="2">Belongs to the carotenoid oxygenase family.</text>
</comment>
<sequence>MAINVNKAKSFDRSQLDDSQYGLTSSWSKHYSPPETARQGRFQGELTNLVVYGEVPKDIDGTFVRMIVDPYYEPHPKNGFVEGDGNICAFRFHNGRVDMKLKYIETERLLLERKANRRLFGIYRNPYTNHPCVRVANDSTGNTNIIYWNGQLLALAERGLPWAINHDTLETKRYNPFGDQVNSKTFSAHPKVDPYSDELVCWGYQAKGLGTLDIVTYSVDSKGKISNQNWFKEAAATWPHDAWVTENWIILASMPFRVSSDEELQQESQHWQYVEDWPSGFIVCPRNPDKPAQPGWKPGETRRYTWNNGLIIHTGASWEEKDGKLILESHYVSTNMIFPFWNPPEMKVPKPTGSYVRWTLDLNQPTETRVADPEQLMAALCDFPKTDERFLTRKQRYVYISAIDAGKPPEPRPSFNSIVKLDTQTREALVFDVGGLASNVAEPVFVPRSDDAPEGDGYVIACAYRPGAVNGELIILDSNDFSKPLALVKLPFQMRDQVHGNWVPNPNPGKPLPFLSGPPKDVTASDVGPLNRFGPR</sequence>
<comment type="cofactor">
    <cofactor evidence="1">
        <name>Fe(2+)</name>
        <dbReference type="ChEBI" id="CHEBI:29033"/>
    </cofactor>
</comment>
<reference evidence="7 8" key="1">
    <citation type="submission" date="2024-02" db="EMBL/GenBank/DDBJ databases">
        <title>De novo assembly and annotation of 12 fungi associated with fruit tree decline syndrome in Ontario, Canada.</title>
        <authorList>
            <person name="Sulman M."/>
            <person name="Ellouze W."/>
            <person name="Ilyukhin E."/>
        </authorList>
    </citation>
    <scope>NUCLEOTIDE SEQUENCE [LARGE SCALE GENOMIC DNA]</scope>
    <source>
        <strain evidence="7 8">M169</strain>
    </source>
</reference>
<proteinExistence type="inferred from homology"/>
<feature type="region of interest" description="Disordered" evidence="6">
    <location>
        <begin position="503"/>
        <end position="536"/>
    </location>
</feature>
<dbReference type="Pfam" id="PF03055">
    <property type="entry name" value="RPE65"/>
    <property type="match status" value="1"/>
</dbReference>
<comment type="caution">
    <text evidence="7">The sequence shown here is derived from an EMBL/GenBank/DDBJ whole genome shotgun (WGS) entry which is preliminary data.</text>
</comment>
<evidence type="ECO:0000256" key="4">
    <source>
        <dbReference type="ARBA" id="ARBA00023002"/>
    </source>
</evidence>
<keyword evidence="8" id="KW-1185">Reference proteome</keyword>
<name>A0ABR1NQW8_DIAER</name>
<evidence type="ECO:0000313" key="7">
    <source>
        <dbReference type="EMBL" id="KAK7711749.1"/>
    </source>
</evidence>
<evidence type="ECO:0000256" key="5">
    <source>
        <dbReference type="ARBA" id="ARBA00023004"/>
    </source>
</evidence>